<dbReference type="PANTHER" id="PTHR45749:SF35">
    <property type="entry name" value="AC-LIKE TRANSPOSASE-RELATED"/>
    <property type="match status" value="1"/>
</dbReference>
<reference evidence="2 3" key="1">
    <citation type="submission" date="2023-01" db="EMBL/GenBank/DDBJ databases">
        <authorList>
            <person name="Whitehead M."/>
        </authorList>
    </citation>
    <scope>NUCLEOTIDE SEQUENCE [LARGE SCALE GENOMIC DNA]</scope>
</reference>
<dbReference type="InterPro" id="IPR025398">
    <property type="entry name" value="DUF4371"/>
</dbReference>
<dbReference type="PANTHER" id="PTHR45749">
    <property type="match status" value="1"/>
</dbReference>
<feature type="domain" description="DUF4371" evidence="1">
    <location>
        <begin position="17"/>
        <end position="145"/>
    </location>
</feature>
<keyword evidence="3" id="KW-1185">Reference proteome</keyword>
<evidence type="ECO:0000313" key="2">
    <source>
        <dbReference type="EMBL" id="CAI6371649.1"/>
    </source>
</evidence>
<dbReference type="SUPFAM" id="SSF53098">
    <property type="entry name" value="Ribonuclease H-like"/>
    <property type="match status" value="1"/>
</dbReference>
<gene>
    <name evidence="2" type="ORF">MEUPH1_LOCUS25631</name>
</gene>
<protein>
    <recommendedName>
        <fullName evidence="1">DUF4371 domain-containing protein</fullName>
    </recommendedName>
</protein>
<comment type="caution">
    <text evidence="2">The sequence shown here is derived from an EMBL/GenBank/DDBJ whole genome shotgun (WGS) entry which is preliminary data.</text>
</comment>
<organism evidence="2 3">
    <name type="scientific">Macrosiphum euphorbiae</name>
    <name type="common">potato aphid</name>
    <dbReference type="NCBI Taxonomy" id="13131"/>
    <lineage>
        <taxon>Eukaryota</taxon>
        <taxon>Metazoa</taxon>
        <taxon>Ecdysozoa</taxon>
        <taxon>Arthropoda</taxon>
        <taxon>Hexapoda</taxon>
        <taxon>Insecta</taxon>
        <taxon>Pterygota</taxon>
        <taxon>Neoptera</taxon>
        <taxon>Paraneoptera</taxon>
        <taxon>Hemiptera</taxon>
        <taxon>Sternorrhyncha</taxon>
        <taxon>Aphidomorpha</taxon>
        <taxon>Aphidoidea</taxon>
        <taxon>Aphididae</taxon>
        <taxon>Macrosiphini</taxon>
        <taxon>Macrosiphum</taxon>
    </lineage>
</organism>
<evidence type="ECO:0000259" key="1">
    <source>
        <dbReference type="Pfam" id="PF14291"/>
    </source>
</evidence>
<accession>A0AAV0XVI1</accession>
<dbReference type="InterPro" id="IPR012337">
    <property type="entry name" value="RNaseH-like_sf"/>
</dbReference>
<sequence length="450" mass="52422">MLYEFDPLIGEHINRIKNKETHDHYLCHQIQDELIEIIAEKIKENILSKIKQFKYYSVIMDSTPDINHQEQVSIVIRIVLMNSENSEDIISIKEYFLTFINVHSTTGLNLSNTLKNQLDEYGLKLSNCRGQSYDNGSNMIGLYKGVQSRILQNNPRAFFVPCSAHSLNLVLRDSAKSSTKAITFFGYLGRIYNLFSASTHRWDIFKSHCNLYTVKQWSETRWESRINSVEAIRLQVKNVMHALSEILQTSDDPITKSEALSLLNEVGSFEFLLSPIIWYELLTEVNIVSKNFQNPNMQLDVLTNMLKGLIVFLEKYLDNGFEKAMETAKQLAITIEIEPTFNEIRYSKKKIYFSDESVDETLQDPKQNFRTQYFLVILDSAIMSMSKRFNQINNFNSNFGFLYDVSKLKTMPDEEIRKHCQDLQIILTDGEDKDIDAIDLFEELLILRRW</sequence>
<proteinExistence type="predicted"/>
<dbReference type="EMBL" id="CARXXK010001014">
    <property type="protein sequence ID" value="CAI6371649.1"/>
    <property type="molecule type" value="Genomic_DNA"/>
</dbReference>
<dbReference type="Pfam" id="PF14291">
    <property type="entry name" value="DUF4371"/>
    <property type="match status" value="1"/>
</dbReference>
<dbReference type="AlphaFoldDB" id="A0AAV0XVI1"/>
<evidence type="ECO:0000313" key="3">
    <source>
        <dbReference type="Proteomes" id="UP001160148"/>
    </source>
</evidence>
<dbReference type="Proteomes" id="UP001160148">
    <property type="component" value="Unassembled WGS sequence"/>
</dbReference>
<name>A0AAV0XVI1_9HEMI</name>